<dbReference type="GO" id="GO:0005739">
    <property type="term" value="C:mitochondrion"/>
    <property type="evidence" value="ECO:0007669"/>
    <property type="project" value="UniProtKB-SubCell"/>
</dbReference>
<proteinExistence type="inferred from homology"/>
<dbReference type="PANTHER" id="PTHR46103">
    <property type="entry name" value="RRNA METHYLTRANSFERASE 1, MITOCHONDRIAL"/>
    <property type="match status" value="1"/>
</dbReference>
<dbReference type="OrthoDB" id="310109at2759"/>
<evidence type="ECO:0000256" key="7">
    <source>
        <dbReference type="ARBA" id="ARBA00022946"/>
    </source>
</evidence>
<organism evidence="11 12">
    <name type="scientific">Ichthyophthirius multifiliis</name>
    <name type="common">White spot disease agent</name>
    <name type="synonym">Ich</name>
    <dbReference type="NCBI Taxonomy" id="5932"/>
    <lineage>
        <taxon>Eukaryota</taxon>
        <taxon>Sar</taxon>
        <taxon>Alveolata</taxon>
        <taxon>Ciliophora</taxon>
        <taxon>Intramacronucleata</taxon>
        <taxon>Oligohymenophorea</taxon>
        <taxon>Hymenostomatida</taxon>
        <taxon>Ophryoglenina</taxon>
        <taxon>Ichthyophthirius</taxon>
    </lineage>
</organism>
<evidence type="ECO:0000256" key="4">
    <source>
        <dbReference type="ARBA" id="ARBA00022603"/>
    </source>
</evidence>
<dbReference type="InterPro" id="IPR029064">
    <property type="entry name" value="Ribosomal_eL30-like_sf"/>
</dbReference>
<feature type="domain" description="RNA 2-O ribose methyltransferase substrate binding" evidence="10">
    <location>
        <begin position="42"/>
        <end position="121"/>
    </location>
</feature>
<dbReference type="InterPro" id="IPR047182">
    <property type="entry name" value="MRM1"/>
</dbReference>
<dbReference type="InterPro" id="IPR013123">
    <property type="entry name" value="SpoU_subst-bd"/>
</dbReference>
<evidence type="ECO:0000256" key="2">
    <source>
        <dbReference type="ARBA" id="ARBA00007228"/>
    </source>
</evidence>
<protein>
    <recommendedName>
        <fullName evidence="9">rRNA methyltransferase 1, mitochondrial</fullName>
    </recommendedName>
</protein>
<dbReference type="EMBL" id="GL983479">
    <property type="protein sequence ID" value="EGR33282.1"/>
    <property type="molecule type" value="Genomic_DNA"/>
</dbReference>
<dbReference type="GeneID" id="14909463"/>
<dbReference type="InterPro" id="IPR029028">
    <property type="entry name" value="Alpha/beta_knot_MTases"/>
</dbReference>
<dbReference type="eggNOG" id="KOG0838">
    <property type="taxonomic scope" value="Eukaryota"/>
</dbReference>
<dbReference type="Gene3D" id="3.30.1330.30">
    <property type="match status" value="1"/>
</dbReference>
<gene>
    <name evidence="11" type="ORF">IMG5_057050</name>
</gene>
<comment type="subcellular location">
    <subcellularLocation>
        <location evidence="1">Mitochondrion</location>
    </subcellularLocation>
</comment>
<evidence type="ECO:0000256" key="8">
    <source>
        <dbReference type="ARBA" id="ARBA00023128"/>
    </source>
</evidence>
<keyword evidence="4 11" id="KW-0489">Methyltransferase</keyword>
<evidence type="ECO:0000313" key="11">
    <source>
        <dbReference type="EMBL" id="EGR33282.1"/>
    </source>
</evidence>
<reference evidence="11 12" key="1">
    <citation type="submission" date="2011-07" db="EMBL/GenBank/DDBJ databases">
        <authorList>
            <person name="Coyne R."/>
            <person name="Brami D."/>
            <person name="Johnson J."/>
            <person name="Hostetler J."/>
            <person name="Hannick L."/>
            <person name="Clark T."/>
            <person name="Cassidy-Hanley D."/>
            <person name="Inman J."/>
        </authorList>
    </citation>
    <scope>NUCLEOTIDE SEQUENCE [LARGE SCALE GENOMIC DNA]</scope>
    <source>
        <strain evidence="11 12">G5</strain>
    </source>
</reference>
<keyword evidence="3" id="KW-0698">rRNA processing</keyword>
<dbReference type="InParanoid" id="G0QNB7"/>
<dbReference type="NCBIfam" id="TIGR00186">
    <property type="entry name" value="rRNA_methyl_3"/>
    <property type="match status" value="1"/>
</dbReference>
<dbReference type="STRING" id="857967.G0QNB7"/>
<dbReference type="RefSeq" id="XP_004037268.1">
    <property type="nucleotide sequence ID" value="XM_004037220.1"/>
</dbReference>
<dbReference type="InterPro" id="IPR004441">
    <property type="entry name" value="rRNA_MeTrfase_TrmH"/>
</dbReference>
<dbReference type="GO" id="GO:0016435">
    <property type="term" value="F:rRNA (guanine) methyltransferase activity"/>
    <property type="evidence" value="ECO:0007669"/>
    <property type="project" value="TreeGrafter"/>
</dbReference>
<dbReference type="GO" id="GO:0003723">
    <property type="term" value="F:RNA binding"/>
    <property type="evidence" value="ECO:0007669"/>
    <property type="project" value="InterPro"/>
</dbReference>
<evidence type="ECO:0000256" key="9">
    <source>
        <dbReference type="ARBA" id="ARBA00034881"/>
    </source>
</evidence>
<evidence type="ECO:0000313" key="12">
    <source>
        <dbReference type="Proteomes" id="UP000008983"/>
    </source>
</evidence>
<dbReference type="SUPFAM" id="SSF75217">
    <property type="entry name" value="alpha/beta knot"/>
    <property type="match status" value="1"/>
</dbReference>
<dbReference type="InterPro" id="IPR047261">
    <property type="entry name" value="MRM1_MeTrfase_dom"/>
</dbReference>
<evidence type="ECO:0000256" key="1">
    <source>
        <dbReference type="ARBA" id="ARBA00004173"/>
    </source>
</evidence>
<comment type="similarity">
    <text evidence="2">Belongs to the class IV-like SAM-binding methyltransferase superfamily. RNA methyltransferase TrmH family.</text>
</comment>
<keyword evidence="7" id="KW-0809">Transit peptide</keyword>
<dbReference type="Pfam" id="PF00588">
    <property type="entry name" value="SpoU_methylase"/>
    <property type="match status" value="1"/>
</dbReference>
<keyword evidence="8" id="KW-0496">Mitochondrion</keyword>
<name>G0QNB7_ICHMU</name>
<dbReference type="AlphaFoldDB" id="G0QNB7"/>
<keyword evidence="5 11" id="KW-0808">Transferase</keyword>
<dbReference type="Proteomes" id="UP000008983">
    <property type="component" value="Unassembled WGS sequence"/>
</dbReference>
<accession>G0QNB7</accession>
<keyword evidence="12" id="KW-1185">Reference proteome</keyword>
<dbReference type="SMART" id="SM00967">
    <property type="entry name" value="SpoU_sub_bind"/>
    <property type="match status" value="1"/>
</dbReference>
<dbReference type="Pfam" id="PF08032">
    <property type="entry name" value="SpoU_sub_bind"/>
    <property type="match status" value="1"/>
</dbReference>
<dbReference type="PANTHER" id="PTHR46103:SF1">
    <property type="entry name" value="RRNA METHYLTRANSFERASE 1, MITOCHONDRIAL"/>
    <property type="match status" value="1"/>
</dbReference>
<dbReference type="OMA" id="QVPPYEY"/>
<evidence type="ECO:0000256" key="5">
    <source>
        <dbReference type="ARBA" id="ARBA00022679"/>
    </source>
</evidence>
<evidence type="ECO:0000259" key="10">
    <source>
        <dbReference type="SMART" id="SM00967"/>
    </source>
</evidence>
<sequence>MIFINKILYQFCNNQQKLRYGIFLFFIFQKNEIKRINIKQDYLYGLNPTQIALNANKRKIVELSLNESVKQNLPPKIANIINIAQQKEIPINYMKRDKLDKLVKHQPHQNVIIKCEPLKYIRINSSDIFQGKIIVFLDQITDPQNFGAILRTCFYLGVDNVVVEESKRCPLNSTVSKTSSGAMELMDIFCTSNSVEFIKECQKLKWKVFACGVNFGQNNKQISLDKLKLNIVIILGSEGSGVNKELSNQADKILYINQSIYFEKPIVFPNTLVDSLNVNSAASIIIENIKRQMF</sequence>
<evidence type="ECO:0000256" key="6">
    <source>
        <dbReference type="ARBA" id="ARBA00022691"/>
    </source>
</evidence>
<dbReference type="InterPro" id="IPR029026">
    <property type="entry name" value="tRNA_m1G_MTases_N"/>
</dbReference>
<dbReference type="SUPFAM" id="SSF55315">
    <property type="entry name" value="L30e-like"/>
    <property type="match status" value="1"/>
</dbReference>
<evidence type="ECO:0000256" key="3">
    <source>
        <dbReference type="ARBA" id="ARBA00022552"/>
    </source>
</evidence>
<dbReference type="InterPro" id="IPR001537">
    <property type="entry name" value="SpoU_MeTrfase"/>
</dbReference>
<dbReference type="CDD" id="cd18105">
    <property type="entry name" value="SpoU-like_MRM1"/>
    <property type="match status" value="1"/>
</dbReference>
<keyword evidence="6" id="KW-0949">S-adenosyl-L-methionine</keyword>
<dbReference type="Gene3D" id="3.40.1280.10">
    <property type="match status" value="1"/>
</dbReference>